<evidence type="ECO:0000313" key="3">
    <source>
        <dbReference type="EMBL" id="KAK4267017.1"/>
    </source>
</evidence>
<protein>
    <submittedName>
        <fullName evidence="3">Uncharacterized protein</fullName>
    </submittedName>
</protein>
<keyword evidence="2" id="KW-1133">Transmembrane helix</keyword>
<feature type="transmembrane region" description="Helical" evidence="2">
    <location>
        <begin position="433"/>
        <end position="458"/>
    </location>
</feature>
<evidence type="ECO:0000256" key="2">
    <source>
        <dbReference type="SAM" id="Phobius"/>
    </source>
</evidence>
<keyword evidence="2" id="KW-0472">Membrane</keyword>
<accession>A0AAE1JE09</accession>
<dbReference type="EMBL" id="JAWXYG010000007">
    <property type="protein sequence ID" value="KAK4267017.1"/>
    <property type="molecule type" value="Genomic_DNA"/>
</dbReference>
<name>A0AAE1JE09_9FABA</name>
<dbReference type="AlphaFoldDB" id="A0AAE1JE09"/>
<feature type="region of interest" description="Disordered" evidence="1">
    <location>
        <begin position="289"/>
        <end position="323"/>
    </location>
</feature>
<proteinExistence type="predicted"/>
<keyword evidence="2" id="KW-0812">Transmembrane</keyword>
<feature type="compositionally biased region" description="Polar residues" evidence="1">
    <location>
        <begin position="298"/>
        <end position="323"/>
    </location>
</feature>
<reference evidence="3" key="1">
    <citation type="submission" date="2023-10" db="EMBL/GenBank/DDBJ databases">
        <title>Chromosome-level genome of the transformable northern wattle, Acacia crassicarpa.</title>
        <authorList>
            <person name="Massaro I."/>
            <person name="Sinha N.R."/>
            <person name="Poethig S."/>
            <person name="Leichty A.R."/>
        </authorList>
    </citation>
    <scope>NUCLEOTIDE SEQUENCE</scope>
    <source>
        <strain evidence="3">Acra3RX</strain>
        <tissue evidence="3">Leaf</tissue>
    </source>
</reference>
<dbReference type="Proteomes" id="UP001293593">
    <property type="component" value="Unassembled WGS sequence"/>
</dbReference>
<gene>
    <name evidence="3" type="ORF">QN277_023864</name>
</gene>
<comment type="caution">
    <text evidence="3">The sequence shown here is derived from an EMBL/GenBank/DDBJ whole genome shotgun (WGS) entry which is preliminary data.</text>
</comment>
<organism evidence="3 4">
    <name type="scientific">Acacia crassicarpa</name>
    <name type="common">northern wattle</name>
    <dbReference type="NCBI Taxonomy" id="499986"/>
    <lineage>
        <taxon>Eukaryota</taxon>
        <taxon>Viridiplantae</taxon>
        <taxon>Streptophyta</taxon>
        <taxon>Embryophyta</taxon>
        <taxon>Tracheophyta</taxon>
        <taxon>Spermatophyta</taxon>
        <taxon>Magnoliopsida</taxon>
        <taxon>eudicotyledons</taxon>
        <taxon>Gunneridae</taxon>
        <taxon>Pentapetalae</taxon>
        <taxon>rosids</taxon>
        <taxon>fabids</taxon>
        <taxon>Fabales</taxon>
        <taxon>Fabaceae</taxon>
        <taxon>Caesalpinioideae</taxon>
        <taxon>mimosoid clade</taxon>
        <taxon>Acacieae</taxon>
        <taxon>Acacia</taxon>
    </lineage>
</organism>
<evidence type="ECO:0000256" key="1">
    <source>
        <dbReference type="SAM" id="MobiDB-lite"/>
    </source>
</evidence>
<dbReference type="PANTHER" id="PTHR33868:SF2">
    <property type="entry name" value="EXPRESSED PROTEIN"/>
    <property type="match status" value="1"/>
</dbReference>
<keyword evidence="4" id="KW-1185">Reference proteome</keyword>
<evidence type="ECO:0000313" key="4">
    <source>
        <dbReference type="Proteomes" id="UP001293593"/>
    </source>
</evidence>
<sequence>MAAAEVRAVWQRTVNRCFVQEDAKRAPKLACCQPSCAASRLLDAELANVADESADAAVNFMPLSHKSSFSSLSPDSRWWLQTQTNYGHQKSTLHQQSSALDDEPEMLKASDEDELYEDFACFGDEEYDSFYHVDYDSQVDIIRKVSNDEMLGQSSEKSQPFVQLMDMTGKHEMEIDSVGCSVSKQMDEFNLDSTWTEGDKAEPWWQTTDRDELASFVLMRSLNNVENCDLPPPQRRYVSRLPCERIRDEKMRTSCVNWETKSCSLSNLTAHAQGSLDSRLMHGRQGASANEKFPRCASENSSSYTTMHNNTTEDQQASEGDQSKAQLMEALCHSQTRAREAEGAAKQAHAEKEQVVRLIFKQASQIFAYKQWFRLLQLETLLTQIKNKDQPHSNLLPAGLPWMTCEGRKLRKRRRKLPKTKRLRPTSENITTYAVAIAVGLSIVGAGLLLGCCVGWMLPHL</sequence>
<dbReference type="PANTHER" id="PTHR33868">
    <property type="entry name" value="EXPRESSED PROTEIN"/>
    <property type="match status" value="1"/>
</dbReference>